<dbReference type="Pfam" id="PF00005">
    <property type="entry name" value="ABC_tran"/>
    <property type="match status" value="2"/>
</dbReference>
<keyword evidence="5" id="KW-0677">Repeat</keyword>
<feature type="transmembrane region" description="Helical" evidence="10">
    <location>
        <begin position="1298"/>
        <end position="1320"/>
    </location>
</feature>
<evidence type="ECO:0000256" key="1">
    <source>
        <dbReference type="ARBA" id="ARBA00004141"/>
    </source>
</evidence>
<evidence type="ECO:0000256" key="10">
    <source>
        <dbReference type="SAM" id="Phobius"/>
    </source>
</evidence>
<feature type="transmembrane region" description="Helical" evidence="10">
    <location>
        <begin position="1411"/>
        <end position="1434"/>
    </location>
</feature>
<reference evidence="12" key="1">
    <citation type="submission" date="2022-11" db="EMBL/GenBank/DDBJ databases">
        <authorList>
            <person name="Morgan W.R."/>
            <person name="Tartar A."/>
        </authorList>
    </citation>
    <scope>NUCLEOTIDE SEQUENCE</scope>
    <source>
        <strain evidence="12">ARSEF 373</strain>
    </source>
</reference>
<dbReference type="InterPro" id="IPR013525">
    <property type="entry name" value="ABC2_TM"/>
</dbReference>
<evidence type="ECO:0000313" key="13">
    <source>
        <dbReference type="Proteomes" id="UP001146120"/>
    </source>
</evidence>
<protein>
    <recommendedName>
        <fullName evidence="11">ABC transporter domain-containing protein</fullName>
    </recommendedName>
</protein>
<dbReference type="InterPro" id="IPR017871">
    <property type="entry name" value="ABC_transporter-like_CS"/>
</dbReference>
<dbReference type="InterPro" id="IPR026082">
    <property type="entry name" value="ABCA"/>
</dbReference>
<keyword evidence="8 10" id="KW-1133">Transmembrane helix</keyword>
<dbReference type="GO" id="GO:0005524">
    <property type="term" value="F:ATP binding"/>
    <property type="evidence" value="ECO:0007669"/>
    <property type="project" value="UniProtKB-KW"/>
</dbReference>
<feature type="transmembrane region" description="Helical" evidence="10">
    <location>
        <begin position="453"/>
        <end position="477"/>
    </location>
</feature>
<feature type="transmembrane region" description="Helical" evidence="10">
    <location>
        <begin position="15"/>
        <end position="36"/>
    </location>
</feature>
<dbReference type="CDD" id="cd03263">
    <property type="entry name" value="ABC_subfamily_A"/>
    <property type="match status" value="2"/>
</dbReference>
<evidence type="ECO:0000256" key="5">
    <source>
        <dbReference type="ARBA" id="ARBA00022737"/>
    </source>
</evidence>
<keyword evidence="4 10" id="KW-0812">Transmembrane</keyword>
<evidence type="ECO:0000256" key="9">
    <source>
        <dbReference type="ARBA" id="ARBA00023136"/>
    </source>
</evidence>
<reference evidence="12" key="2">
    <citation type="journal article" date="2023" name="Microbiol Resour">
        <title>Decontamination and Annotation of the Draft Genome Sequence of the Oomycete Lagenidium giganteum ARSEF 373.</title>
        <authorList>
            <person name="Morgan W.R."/>
            <person name="Tartar A."/>
        </authorList>
    </citation>
    <scope>NUCLEOTIDE SEQUENCE</scope>
    <source>
        <strain evidence="12">ARSEF 373</strain>
    </source>
</reference>
<feature type="transmembrane region" description="Helical" evidence="10">
    <location>
        <begin position="993"/>
        <end position="1012"/>
    </location>
</feature>
<evidence type="ECO:0000256" key="3">
    <source>
        <dbReference type="ARBA" id="ARBA00022448"/>
    </source>
</evidence>
<evidence type="ECO:0000256" key="7">
    <source>
        <dbReference type="ARBA" id="ARBA00022840"/>
    </source>
</evidence>
<dbReference type="PROSITE" id="PS50893">
    <property type="entry name" value="ABC_TRANSPORTER_2"/>
    <property type="match status" value="2"/>
</dbReference>
<comment type="subcellular location">
    <subcellularLocation>
        <location evidence="1">Membrane</location>
        <topology evidence="1">Multi-pass membrane protein</topology>
    </subcellularLocation>
</comment>
<feature type="transmembrane region" description="Helical" evidence="10">
    <location>
        <begin position="1241"/>
        <end position="1259"/>
    </location>
</feature>
<evidence type="ECO:0000256" key="8">
    <source>
        <dbReference type="ARBA" id="ARBA00022989"/>
    </source>
</evidence>
<dbReference type="InterPro" id="IPR003439">
    <property type="entry name" value="ABC_transporter-like_ATP-bd"/>
</dbReference>
<dbReference type="GO" id="GO:0016887">
    <property type="term" value="F:ATP hydrolysis activity"/>
    <property type="evidence" value="ECO:0007669"/>
    <property type="project" value="InterPro"/>
</dbReference>
<evidence type="ECO:0000313" key="12">
    <source>
        <dbReference type="EMBL" id="DAZ97518.1"/>
    </source>
</evidence>
<dbReference type="EMBL" id="DAKRPA010000133">
    <property type="protein sequence ID" value="DAZ97518.1"/>
    <property type="molecule type" value="Genomic_DNA"/>
</dbReference>
<dbReference type="InterPro" id="IPR027417">
    <property type="entry name" value="P-loop_NTPase"/>
</dbReference>
<dbReference type="Pfam" id="PF12698">
    <property type="entry name" value="ABC2_membrane_3"/>
    <property type="match status" value="2"/>
</dbReference>
<dbReference type="GO" id="GO:0016020">
    <property type="term" value="C:membrane"/>
    <property type="evidence" value="ECO:0007669"/>
    <property type="project" value="UniProtKB-SubCell"/>
</dbReference>
<accession>A0AAV2YUP5</accession>
<dbReference type="PROSITE" id="PS00211">
    <property type="entry name" value="ABC_TRANSPORTER_1"/>
    <property type="match status" value="2"/>
</dbReference>
<proteinExistence type="inferred from homology"/>
<dbReference type="SUPFAM" id="SSF52540">
    <property type="entry name" value="P-loop containing nucleoside triphosphate hydrolases"/>
    <property type="match status" value="2"/>
</dbReference>
<sequence length="1869" mass="205358">MRTLLWKNWLLKRRHPIATAAEVLLPVIFIIIMNLLKRLSTDTTVPAGWSQAVTFSDTNTTGVSFGLFDTPGPRYIMPETTMPGLLMLMATRMASELRNLTQLAQIESLTCAYGIGYFGAVSTNVSSPMAVPPVCRDRVTPYKLAIVPDNTFTRQYFFETLARWYPRTPISADSIQGFSPVVVPALRDSVVFFDSNEALEAHITDPKIYAALVFDRMPSDDAVGTYTSVEYSIRMNSTLAKGGTMGTVPRTTGGPASEFPFQRQLDKSVYPRYAVRGFMTLQTLVARFLNCMPEWNATSQTTTDVCKSTAAVAHRSDELDRLLWRSLTSDLVVQNVTQILATQLNMTRFSRASRETLLAPMRIAPQPILGATVVPFPVIAYVSAPFYDQVSRVLVVLIQEKETRAREYMKILGVPDTAILSSWYVTYMALFLVASILQTIASHAALFHYSQPVVIFVFFYLFSLSVLAFGFLMSTLFSRSRTGAFAGIVVFFLMYFVSKGFSESATVRSKATACLLSPSTAVGMSWSNTHVLTDNFRFATALGMLLLDTLLYTLVGLYLDKVVPREFGTSEKWDFLFSPSYWRRSKLAKVDDAHPPSMDAVVTPLVAPNANIEAVSAELAQQERTGDALVLRDLYKSFTVPGGTEVAVKGVNLAMYKDQITCLLGHNGAGKSTVISMLTGMVAPTRGDATFRGLSLTRNLRELRQSLGLCFQHDVLYGELTVEEHLKFYARVKGYTAVNEVADVVNAKIVQVGLTDKRHVAARALSGGMKRKLSLAISLLGDSALVFLDEPTSGMDPYSRRSTWEMLLSNRTNRVMVLTTHFMDEADILGDRIAIMAEGKLRCCGSSLFLKNRYGAGYNLTLVKQDQCDVQQLMALVATHVPNARVLSHVGSEIAFQLPLEASTAFATMFESLDQGLGDLGVLSYGVSVTTMEEVFIKVAEAGDENQQHTLDKTKAPNASTQSQNLHGAAMFAVHLSALLRKRFRIAKRDRRVLIFSALLPILLLRVGLGLLQTSSLIKPDIKLPLTTQMFAARSNISVPFYCAHDEGEWCSTVLASGMHGHVQASAVNPETFGDPSTSARTTAFGVTYTPPTYQANDTDGSTLRLSEVAFERGFALSATATFNQHGALLVHASRSTQLFGYNVHVNTTVTHGSIVLKTLMDQALYQFFAGGGVAGASATDVTLTANAFPLPFTSTTKAIFSSFLSFTACLFIMIAFAFFPASIAVFLVREKAPGHNSKHQQLVSGVSLPAFWLANYVWDLTTYVVPFIAAIVMIKVFDISALTGVNCNSCTNETFPAVVLLFALFGIAICPFTYCLTFLLRDHASSQTYTILVNFVLGVVLTVVSFILDILNTDSAAANKVLKFFWRFSPLYCLGNGLLNLSIQEIKYERGVLQVTDPSPFDMDAMGWELLYLAIDAVLYLTVSVGLDVLFSFPKIKAAIFKDPVIKDGPYEEEDGGADLDAVIVKQVRKVYAGNKVAVRNVSFGLPKGECFGYLGINGAGKTTTMKMMTGDILPTSGGGKLGGFDILSQQIEVRRLIGYCPQFDALFELLSVREHLELFAQIKGVTTKDLDTVVRDLMHQMNLDDFELKLAGTLSGGNKRKLSVAIALIGSPPIIFLDEPSTGMDPVSRRFMWNVIADISTTRKESTIILTTHSMEECEALCTRVGIMVGGRMRCLGSVQHLKNRFGNGLMVELKLEQPTATEVETRTKASLGENASLITKGSLKSSCERMSNAGWAEKITPKHSTGYALDAVLARDGGIRPQLFCAWWIAEERFAKLDEFLRKSFGGEQGVQLLERQNELCRYKLTGAKENLKLSAIFRTIEGGKATNHVREYAVSQTTLEQIFNSFASQQSEEKGVARGFVQKPT</sequence>
<keyword evidence="3" id="KW-0813">Transport</keyword>
<dbReference type="FunFam" id="3.40.50.300:FF:000298">
    <property type="entry name" value="ATP-binding cassette sub-family A member 12"/>
    <property type="match status" value="1"/>
</dbReference>
<dbReference type="Gene3D" id="3.40.50.300">
    <property type="entry name" value="P-loop containing nucleotide triphosphate hydrolases"/>
    <property type="match status" value="2"/>
</dbReference>
<feature type="domain" description="ABC transporter" evidence="11">
    <location>
        <begin position="629"/>
        <end position="863"/>
    </location>
</feature>
<feature type="transmembrane region" description="Helical" evidence="10">
    <location>
        <begin position="483"/>
        <end position="501"/>
    </location>
</feature>
<dbReference type="PANTHER" id="PTHR19229:SF36">
    <property type="entry name" value="ATP-BINDING CASSETTE SUB-FAMILY A MEMBER 2"/>
    <property type="match status" value="1"/>
</dbReference>
<dbReference type="GO" id="GO:0140359">
    <property type="term" value="F:ABC-type transporter activity"/>
    <property type="evidence" value="ECO:0007669"/>
    <property type="project" value="InterPro"/>
</dbReference>
<keyword evidence="13" id="KW-1185">Reference proteome</keyword>
<keyword evidence="9 10" id="KW-0472">Membrane</keyword>
<name>A0AAV2YUP5_9STRA</name>
<dbReference type="Proteomes" id="UP001146120">
    <property type="component" value="Unassembled WGS sequence"/>
</dbReference>
<feature type="transmembrane region" description="Helical" evidence="10">
    <location>
        <begin position="1204"/>
        <end position="1229"/>
    </location>
</feature>
<evidence type="ECO:0000256" key="2">
    <source>
        <dbReference type="ARBA" id="ARBA00008869"/>
    </source>
</evidence>
<keyword evidence="6" id="KW-0547">Nucleotide-binding</keyword>
<dbReference type="InterPro" id="IPR003593">
    <property type="entry name" value="AAA+_ATPase"/>
</dbReference>
<comment type="caution">
    <text evidence="12">The sequence shown here is derived from an EMBL/GenBank/DDBJ whole genome shotgun (WGS) entry which is preliminary data.</text>
</comment>
<feature type="domain" description="ABC transporter" evidence="11">
    <location>
        <begin position="1464"/>
        <end position="1697"/>
    </location>
</feature>
<feature type="transmembrane region" description="Helical" evidence="10">
    <location>
        <begin position="538"/>
        <end position="559"/>
    </location>
</feature>
<keyword evidence="7" id="KW-0067">ATP-binding</keyword>
<feature type="transmembrane region" description="Helical" evidence="10">
    <location>
        <begin position="1332"/>
        <end position="1353"/>
    </location>
</feature>
<evidence type="ECO:0000256" key="6">
    <source>
        <dbReference type="ARBA" id="ARBA00022741"/>
    </source>
</evidence>
<feature type="transmembrane region" description="Helical" evidence="10">
    <location>
        <begin position="1265"/>
        <end position="1286"/>
    </location>
</feature>
<evidence type="ECO:0000259" key="11">
    <source>
        <dbReference type="PROSITE" id="PS50893"/>
    </source>
</evidence>
<dbReference type="FunFam" id="3.40.50.300:FF:000904">
    <property type="entry name" value="ABC transporter A family member 1"/>
    <property type="match status" value="1"/>
</dbReference>
<organism evidence="12 13">
    <name type="scientific">Lagenidium giganteum</name>
    <dbReference type="NCBI Taxonomy" id="4803"/>
    <lineage>
        <taxon>Eukaryota</taxon>
        <taxon>Sar</taxon>
        <taxon>Stramenopiles</taxon>
        <taxon>Oomycota</taxon>
        <taxon>Peronosporomycetes</taxon>
        <taxon>Pythiales</taxon>
        <taxon>Pythiaceae</taxon>
    </lineage>
</organism>
<gene>
    <name evidence="12" type="ORF">N0F65_009786</name>
</gene>
<feature type="transmembrane region" description="Helical" evidence="10">
    <location>
        <begin position="424"/>
        <end position="446"/>
    </location>
</feature>
<comment type="similarity">
    <text evidence="2">Belongs to the ABC transporter superfamily. ABCA family.</text>
</comment>
<dbReference type="SMART" id="SM00382">
    <property type="entry name" value="AAA"/>
    <property type="match status" value="2"/>
</dbReference>
<evidence type="ECO:0000256" key="4">
    <source>
        <dbReference type="ARBA" id="ARBA00022692"/>
    </source>
</evidence>
<dbReference type="GO" id="GO:0005319">
    <property type="term" value="F:lipid transporter activity"/>
    <property type="evidence" value="ECO:0007669"/>
    <property type="project" value="TreeGrafter"/>
</dbReference>
<dbReference type="PANTHER" id="PTHR19229">
    <property type="entry name" value="ATP-BINDING CASSETTE TRANSPORTER SUBFAMILY A ABCA"/>
    <property type="match status" value="1"/>
</dbReference>